<evidence type="ECO:0000256" key="2">
    <source>
        <dbReference type="ARBA" id="ARBA00023125"/>
    </source>
</evidence>
<dbReference type="PROSITE" id="PS01124">
    <property type="entry name" value="HTH_ARAC_FAMILY_2"/>
    <property type="match status" value="1"/>
</dbReference>
<dbReference type="PROSITE" id="PS00041">
    <property type="entry name" value="HTH_ARAC_FAMILY_1"/>
    <property type="match status" value="1"/>
</dbReference>
<keyword evidence="2" id="KW-0238">DNA-binding</keyword>
<protein>
    <submittedName>
        <fullName evidence="5">Transcriptional activator feaR</fullName>
    </submittedName>
</protein>
<dbReference type="InterPro" id="IPR018062">
    <property type="entry name" value="HTH_AraC-typ_CS"/>
</dbReference>
<sequence>MLVHDSDLIAPADRVAALNAVFEDNENPQAVSYAADAEDVRHRMYLLDLGPGIHVLRNVGTGLHIVRNARHVARGAPDQFAIFMPVRGSGALSTAEDGGGVMEPGRITLLDTSRPYSYRQSRLSDNKVVIFDPVLLDLPIDVLRAAAPGLPASPVYPLVRAHFAELGNTPTDLPATAAAAVGQATVQLVRALVATAAGDRRGRDALAESLVVRVSLYIDAHLHDPALTPRRIAAAHEVSLRQLYTHWAAAGRAVGVAEWIIRRRLRRAAAVLAGAVADPVIGELAHRVGFTNISHFNRRFRQEYGMSPGAWREAHRGEAPR</sequence>
<dbReference type="Proteomes" id="UP000057820">
    <property type="component" value="Chromosome 1"/>
</dbReference>
<evidence type="ECO:0000259" key="4">
    <source>
        <dbReference type="PROSITE" id="PS01124"/>
    </source>
</evidence>
<proteinExistence type="predicted"/>
<dbReference type="SMART" id="SM00342">
    <property type="entry name" value="HTH_ARAC"/>
    <property type="match status" value="1"/>
</dbReference>
<dbReference type="KEGG" id="nfr:ERS450000_00847"/>
<accession>A0A0H5NX97</accession>
<dbReference type="RefSeq" id="WP_060590641.1">
    <property type="nucleotide sequence ID" value="NZ_CP031418.1"/>
</dbReference>
<gene>
    <name evidence="5" type="primary">feaR_3</name>
    <name evidence="5" type="ORF">ERS450000_00847</name>
</gene>
<dbReference type="PANTHER" id="PTHR46796">
    <property type="entry name" value="HTH-TYPE TRANSCRIPTIONAL ACTIVATOR RHAS-RELATED"/>
    <property type="match status" value="1"/>
</dbReference>
<keyword evidence="3" id="KW-0804">Transcription</keyword>
<dbReference type="InterPro" id="IPR035418">
    <property type="entry name" value="AraC-bd_2"/>
</dbReference>
<evidence type="ECO:0000313" key="6">
    <source>
        <dbReference type="Proteomes" id="UP000057820"/>
    </source>
</evidence>
<dbReference type="SUPFAM" id="SSF46689">
    <property type="entry name" value="Homeodomain-like"/>
    <property type="match status" value="1"/>
</dbReference>
<reference evidence="6" key="1">
    <citation type="submission" date="2015-03" db="EMBL/GenBank/DDBJ databases">
        <authorList>
            <consortium name="Pathogen Informatics"/>
        </authorList>
    </citation>
    <scope>NUCLEOTIDE SEQUENCE [LARGE SCALE GENOMIC DNA]</scope>
    <source>
        <strain evidence="6">NCTC11134</strain>
    </source>
</reference>
<evidence type="ECO:0000313" key="5">
    <source>
        <dbReference type="EMBL" id="CRY74686.1"/>
    </source>
</evidence>
<dbReference type="AlphaFoldDB" id="A0A0H5NX97"/>
<dbReference type="Gene3D" id="1.10.10.60">
    <property type="entry name" value="Homeodomain-like"/>
    <property type="match status" value="1"/>
</dbReference>
<dbReference type="Pfam" id="PF14525">
    <property type="entry name" value="AraC_binding_2"/>
    <property type="match status" value="1"/>
</dbReference>
<dbReference type="GO" id="GO:0043565">
    <property type="term" value="F:sequence-specific DNA binding"/>
    <property type="evidence" value="ECO:0007669"/>
    <property type="project" value="InterPro"/>
</dbReference>
<name>A0A0H5NX97_NOCFR</name>
<organism evidence="5 6">
    <name type="scientific">Nocardia farcinica</name>
    <dbReference type="NCBI Taxonomy" id="37329"/>
    <lineage>
        <taxon>Bacteria</taxon>
        <taxon>Bacillati</taxon>
        <taxon>Actinomycetota</taxon>
        <taxon>Actinomycetes</taxon>
        <taxon>Mycobacteriales</taxon>
        <taxon>Nocardiaceae</taxon>
        <taxon>Nocardia</taxon>
    </lineage>
</organism>
<evidence type="ECO:0000256" key="3">
    <source>
        <dbReference type="ARBA" id="ARBA00023163"/>
    </source>
</evidence>
<dbReference type="PRINTS" id="PR00032">
    <property type="entry name" value="HTHARAC"/>
</dbReference>
<dbReference type="PANTHER" id="PTHR46796:SF6">
    <property type="entry name" value="ARAC SUBFAMILY"/>
    <property type="match status" value="1"/>
</dbReference>
<keyword evidence="1" id="KW-0805">Transcription regulation</keyword>
<dbReference type="GO" id="GO:0003700">
    <property type="term" value="F:DNA-binding transcription factor activity"/>
    <property type="evidence" value="ECO:0007669"/>
    <property type="project" value="InterPro"/>
</dbReference>
<dbReference type="InterPro" id="IPR009057">
    <property type="entry name" value="Homeodomain-like_sf"/>
</dbReference>
<feature type="domain" description="HTH araC/xylS-type" evidence="4">
    <location>
        <begin position="212"/>
        <end position="314"/>
    </location>
</feature>
<evidence type="ECO:0000256" key="1">
    <source>
        <dbReference type="ARBA" id="ARBA00023015"/>
    </source>
</evidence>
<dbReference type="Pfam" id="PF12833">
    <property type="entry name" value="HTH_18"/>
    <property type="match status" value="1"/>
</dbReference>
<dbReference type="InterPro" id="IPR018060">
    <property type="entry name" value="HTH_AraC"/>
</dbReference>
<dbReference type="InterPro" id="IPR020449">
    <property type="entry name" value="Tscrpt_reg_AraC-type_HTH"/>
</dbReference>
<dbReference type="EMBL" id="LN868938">
    <property type="protein sequence ID" value="CRY74686.1"/>
    <property type="molecule type" value="Genomic_DNA"/>
</dbReference>
<dbReference type="InterPro" id="IPR050204">
    <property type="entry name" value="AraC_XylS_family_regulators"/>
</dbReference>